<comment type="caution">
    <text evidence="1">The sequence shown here is derived from an EMBL/GenBank/DDBJ whole genome shotgun (WGS) entry which is preliminary data.</text>
</comment>
<name>A0ABV0XQT4_9TELE</name>
<dbReference type="Proteomes" id="UP001469553">
    <property type="component" value="Unassembled WGS sequence"/>
</dbReference>
<reference evidence="1 2" key="1">
    <citation type="submission" date="2021-06" db="EMBL/GenBank/DDBJ databases">
        <authorList>
            <person name="Palmer J.M."/>
        </authorList>
    </citation>
    <scope>NUCLEOTIDE SEQUENCE [LARGE SCALE GENOMIC DNA]</scope>
    <source>
        <strain evidence="1 2">AS_MEX2019</strain>
        <tissue evidence="1">Muscle</tissue>
    </source>
</reference>
<evidence type="ECO:0000313" key="2">
    <source>
        <dbReference type="Proteomes" id="UP001469553"/>
    </source>
</evidence>
<keyword evidence="2" id="KW-1185">Reference proteome</keyword>
<accession>A0ABV0XQT4</accession>
<proteinExistence type="predicted"/>
<organism evidence="1 2">
    <name type="scientific">Ameca splendens</name>
    <dbReference type="NCBI Taxonomy" id="208324"/>
    <lineage>
        <taxon>Eukaryota</taxon>
        <taxon>Metazoa</taxon>
        <taxon>Chordata</taxon>
        <taxon>Craniata</taxon>
        <taxon>Vertebrata</taxon>
        <taxon>Euteleostomi</taxon>
        <taxon>Actinopterygii</taxon>
        <taxon>Neopterygii</taxon>
        <taxon>Teleostei</taxon>
        <taxon>Neoteleostei</taxon>
        <taxon>Acanthomorphata</taxon>
        <taxon>Ovalentaria</taxon>
        <taxon>Atherinomorphae</taxon>
        <taxon>Cyprinodontiformes</taxon>
        <taxon>Goodeidae</taxon>
        <taxon>Ameca</taxon>
    </lineage>
</organism>
<protein>
    <submittedName>
        <fullName evidence="1">Uncharacterized protein</fullName>
    </submittedName>
</protein>
<dbReference type="EMBL" id="JAHRIP010010475">
    <property type="protein sequence ID" value="MEQ2283804.1"/>
    <property type="molecule type" value="Genomic_DNA"/>
</dbReference>
<sequence>MNLNLKNLTPACTFYICQYSWAFQNQYLSCVCTQSEQSCSSAEVKKDTARGWTHRGHIWADVDETITGISTMIPAFMHQLVNNCSFHTYKSQTHTHTHIHTKAFVRKNTMSLMHQRAYHQLVSHQKQDVWSLCLASFLAPLISIQMRTTSKLRCTVAAPVRNPVG</sequence>
<evidence type="ECO:0000313" key="1">
    <source>
        <dbReference type="EMBL" id="MEQ2283804.1"/>
    </source>
</evidence>
<gene>
    <name evidence="1" type="ORF">AMECASPLE_015291</name>
</gene>